<feature type="transmembrane region" description="Helical" evidence="5">
    <location>
        <begin position="99"/>
        <end position="119"/>
    </location>
</feature>
<dbReference type="GO" id="GO:0012505">
    <property type="term" value="C:endomembrane system"/>
    <property type="evidence" value="ECO:0007669"/>
    <property type="project" value="UniProtKB-SubCell"/>
</dbReference>
<evidence type="ECO:0000256" key="1">
    <source>
        <dbReference type="ARBA" id="ARBA00004127"/>
    </source>
</evidence>
<dbReference type="Pfam" id="PF02656">
    <property type="entry name" value="DUF202"/>
    <property type="match status" value="1"/>
</dbReference>
<name>A0A1I7CUU6_9RHOB</name>
<keyword evidence="3 5" id="KW-1133">Transmembrane helix</keyword>
<reference evidence="7 8" key="1">
    <citation type="submission" date="2016-10" db="EMBL/GenBank/DDBJ databases">
        <authorList>
            <person name="de Groot N.N."/>
        </authorList>
    </citation>
    <scope>NUCLEOTIDE SEQUENCE [LARGE SCALE GENOMIC DNA]</scope>
    <source>
        <strain evidence="7 8">CGMCC 1.10959</strain>
    </source>
</reference>
<dbReference type="Proteomes" id="UP000182466">
    <property type="component" value="Unassembled WGS sequence"/>
</dbReference>
<evidence type="ECO:0000256" key="2">
    <source>
        <dbReference type="ARBA" id="ARBA00022692"/>
    </source>
</evidence>
<keyword evidence="4 5" id="KW-0472">Membrane</keyword>
<keyword evidence="2 5" id="KW-0812">Transmembrane</keyword>
<proteinExistence type="predicted"/>
<sequence>MDDKTKMAENRTDWAEDRTVLANERTFAGWMRTGMASVALAVGLKAVFGPFQPTWIAKSISLIFILTAILIFQSARRRACKTVARLNDHRAEPVPQHMITLLSFIFSVAAGATGIVLWLL</sequence>
<dbReference type="eggNOG" id="COG2149">
    <property type="taxonomic scope" value="Bacteria"/>
</dbReference>
<evidence type="ECO:0000313" key="8">
    <source>
        <dbReference type="Proteomes" id="UP000182466"/>
    </source>
</evidence>
<feature type="domain" description="DUF202" evidence="6">
    <location>
        <begin position="18"/>
        <end position="83"/>
    </location>
</feature>
<feature type="transmembrane region" description="Helical" evidence="5">
    <location>
        <begin position="54"/>
        <end position="72"/>
    </location>
</feature>
<accession>A0A1I7CUU6</accession>
<dbReference type="InterPro" id="IPR003807">
    <property type="entry name" value="DUF202"/>
</dbReference>
<evidence type="ECO:0000256" key="3">
    <source>
        <dbReference type="ARBA" id="ARBA00022989"/>
    </source>
</evidence>
<dbReference type="EMBL" id="FPAW01000020">
    <property type="protein sequence ID" value="SFU03202.1"/>
    <property type="molecule type" value="Genomic_DNA"/>
</dbReference>
<evidence type="ECO:0000259" key="6">
    <source>
        <dbReference type="Pfam" id="PF02656"/>
    </source>
</evidence>
<organism evidence="7 8">
    <name type="scientific">Sedimentitalea nanhaiensis</name>
    <dbReference type="NCBI Taxonomy" id="999627"/>
    <lineage>
        <taxon>Bacteria</taxon>
        <taxon>Pseudomonadati</taxon>
        <taxon>Pseudomonadota</taxon>
        <taxon>Alphaproteobacteria</taxon>
        <taxon>Rhodobacterales</taxon>
        <taxon>Paracoccaceae</taxon>
        <taxon>Sedimentitalea</taxon>
    </lineage>
</organism>
<evidence type="ECO:0000256" key="5">
    <source>
        <dbReference type="SAM" id="Phobius"/>
    </source>
</evidence>
<feature type="transmembrane region" description="Helical" evidence="5">
    <location>
        <begin position="27"/>
        <end position="48"/>
    </location>
</feature>
<evidence type="ECO:0000256" key="4">
    <source>
        <dbReference type="ARBA" id="ARBA00023136"/>
    </source>
</evidence>
<comment type="subcellular location">
    <subcellularLocation>
        <location evidence="1">Endomembrane system</location>
        <topology evidence="1">Multi-pass membrane protein</topology>
    </subcellularLocation>
</comment>
<keyword evidence="8" id="KW-1185">Reference proteome</keyword>
<dbReference type="OrthoDB" id="582337at2"/>
<gene>
    <name evidence="7" type="ORF">SAMN05216236_12014</name>
</gene>
<evidence type="ECO:0000313" key="7">
    <source>
        <dbReference type="EMBL" id="SFU03202.1"/>
    </source>
</evidence>
<protein>
    <submittedName>
        <fullName evidence="7">Putative membrane protein</fullName>
    </submittedName>
</protein>
<dbReference type="AlphaFoldDB" id="A0A1I7CUU6"/>
<dbReference type="STRING" id="999627.SAMN05216236_12014"/>